<feature type="chain" id="PRO_5047060306" evidence="1">
    <location>
        <begin position="23"/>
        <end position="171"/>
    </location>
</feature>
<name>A0ABT5B9M1_9BACT</name>
<comment type="caution">
    <text evidence="2">The sequence shown here is derived from an EMBL/GenBank/DDBJ whole genome shotgun (WGS) entry which is preliminary data.</text>
</comment>
<keyword evidence="3" id="KW-1185">Reference proteome</keyword>
<organism evidence="2 3">
    <name type="scientific">Nannocystis radixulma</name>
    <dbReference type="NCBI Taxonomy" id="2995305"/>
    <lineage>
        <taxon>Bacteria</taxon>
        <taxon>Pseudomonadati</taxon>
        <taxon>Myxococcota</taxon>
        <taxon>Polyangia</taxon>
        <taxon>Nannocystales</taxon>
        <taxon>Nannocystaceae</taxon>
        <taxon>Nannocystis</taxon>
    </lineage>
</organism>
<keyword evidence="1" id="KW-0732">Signal</keyword>
<feature type="signal peptide" evidence="1">
    <location>
        <begin position="1"/>
        <end position="22"/>
    </location>
</feature>
<gene>
    <name evidence="2" type="ORF">POL58_23965</name>
</gene>
<sequence>MMLLIPALAFALPFALPQPSQARPLTAETPQVAWCWGDSCEDDHQEDEENINIEIDLMLCVWVDIGMETRSCEMRSGPACIDSCSFAAVAPGCLAELGGRARPRDMAVCQAERVELCRSQCDFGGAAFCDAAGRGGGHERWDDDDNEWDDDEVNVFVNIDVCVDLEIKVEG</sequence>
<evidence type="ECO:0000256" key="1">
    <source>
        <dbReference type="SAM" id="SignalP"/>
    </source>
</evidence>
<reference evidence="2 3" key="1">
    <citation type="submission" date="2022-11" db="EMBL/GenBank/DDBJ databases">
        <title>Minimal conservation of predation-associated metabolite biosynthetic gene clusters underscores biosynthetic potential of Myxococcota including descriptions for ten novel species: Archangium lansinium sp. nov., Myxococcus landrumus sp. nov., Nannocystis bai.</title>
        <authorList>
            <person name="Ahearne A."/>
            <person name="Stevens C."/>
            <person name="Dowd S."/>
        </authorList>
    </citation>
    <scope>NUCLEOTIDE SEQUENCE [LARGE SCALE GENOMIC DNA]</scope>
    <source>
        <strain evidence="2 3">NCELM</strain>
    </source>
</reference>
<proteinExistence type="predicted"/>
<evidence type="ECO:0000313" key="2">
    <source>
        <dbReference type="EMBL" id="MDC0670835.1"/>
    </source>
</evidence>
<dbReference type="Proteomes" id="UP001217838">
    <property type="component" value="Unassembled WGS sequence"/>
</dbReference>
<protein>
    <submittedName>
        <fullName evidence="2">Uncharacterized protein</fullName>
    </submittedName>
</protein>
<dbReference type="EMBL" id="JAQNDN010000013">
    <property type="protein sequence ID" value="MDC0670835.1"/>
    <property type="molecule type" value="Genomic_DNA"/>
</dbReference>
<accession>A0ABT5B9M1</accession>
<dbReference type="RefSeq" id="WP_272000775.1">
    <property type="nucleotide sequence ID" value="NZ_JAQNDN010000013.1"/>
</dbReference>
<evidence type="ECO:0000313" key="3">
    <source>
        <dbReference type="Proteomes" id="UP001217838"/>
    </source>
</evidence>